<evidence type="ECO:0000256" key="3">
    <source>
        <dbReference type="ARBA" id="ARBA00023274"/>
    </source>
</evidence>
<proteinExistence type="inferred from homology"/>
<dbReference type="SUPFAM" id="SSF55658">
    <property type="entry name" value="L9 N-domain-like"/>
    <property type="match status" value="1"/>
</dbReference>
<organism evidence="5 6">
    <name type="scientific">Neohortaea acidophila</name>
    <dbReference type="NCBI Taxonomy" id="245834"/>
    <lineage>
        <taxon>Eukaryota</taxon>
        <taxon>Fungi</taxon>
        <taxon>Dikarya</taxon>
        <taxon>Ascomycota</taxon>
        <taxon>Pezizomycotina</taxon>
        <taxon>Dothideomycetes</taxon>
        <taxon>Dothideomycetidae</taxon>
        <taxon>Mycosphaerellales</taxon>
        <taxon>Teratosphaeriaceae</taxon>
        <taxon>Neohortaea</taxon>
    </lineage>
</organism>
<evidence type="ECO:0000256" key="2">
    <source>
        <dbReference type="ARBA" id="ARBA00022980"/>
    </source>
</evidence>
<reference evidence="5" key="1">
    <citation type="journal article" date="2020" name="Stud. Mycol.">
        <title>101 Dothideomycetes genomes: a test case for predicting lifestyles and emergence of pathogens.</title>
        <authorList>
            <person name="Haridas S."/>
            <person name="Albert R."/>
            <person name="Binder M."/>
            <person name="Bloem J."/>
            <person name="Labutti K."/>
            <person name="Salamov A."/>
            <person name="Andreopoulos B."/>
            <person name="Baker S."/>
            <person name="Barry K."/>
            <person name="Bills G."/>
            <person name="Bluhm B."/>
            <person name="Cannon C."/>
            <person name="Castanera R."/>
            <person name="Culley D."/>
            <person name="Daum C."/>
            <person name="Ezra D."/>
            <person name="Gonzalez J."/>
            <person name="Henrissat B."/>
            <person name="Kuo A."/>
            <person name="Liang C."/>
            <person name="Lipzen A."/>
            <person name="Lutzoni F."/>
            <person name="Magnuson J."/>
            <person name="Mondo S."/>
            <person name="Nolan M."/>
            <person name="Ohm R."/>
            <person name="Pangilinan J."/>
            <person name="Park H.-J."/>
            <person name="Ramirez L."/>
            <person name="Alfaro M."/>
            <person name="Sun H."/>
            <person name="Tritt A."/>
            <person name="Yoshinaga Y."/>
            <person name="Zwiers L.-H."/>
            <person name="Turgeon B."/>
            <person name="Goodwin S."/>
            <person name="Spatafora J."/>
            <person name="Crous P."/>
            <person name="Grigoriev I."/>
        </authorList>
    </citation>
    <scope>NUCLEOTIDE SEQUENCE</scope>
    <source>
        <strain evidence="5">CBS 113389</strain>
    </source>
</reference>
<feature type="domain" description="Ribosomal protein L9" evidence="4">
    <location>
        <begin position="55"/>
        <end position="99"/>
    </location>
</feature>
<dbReference type="AlphaFoldDB" id="A0A6A6Q6D1"/>
<dbReference type="Proteomes" id="UP000799767">
    <property type="component" value="Unassembled WGS sequence"/>
</dbReference>
<accession>A0A6A6Q6D1</accession>
<dbReference type="InterPro" id="IPR000244">
    <property type="entry name" value="Ribosomal_bL9"/>
</dbReference>
<evidence type="ECO:0000313" key="6">
    <source>
        <dbReference type="Proteomes" id="UP000799767"/>
    </source>
</evidence>
<dbReference type="Pfam" id="PF01281">
    <property type="entry name" value="Ribosomal_L9_N"/>
    <property type="match status" value="1"/>
</dbReference>
<dbReference type="RefSeq" id="XP_033594200.1">
    <property type="nucleotide sequence ID" value="XM_033735080.1"/>
</dbReference>
<dbReference type="GO" id="GO:0003735">
    <property type="term" value="F:structural constituent of ribosome"/>
    <property type="evidence" value="ECO:0007669"/>
    <property type="project" value="InterPro"/>
</dbReference>
<dbReference type="GO" id="GO:1990904">
    <property type="term" value="C:ribonucleoprotein complex"/>
    <property type="evidence" value="ECO:0007669"/>
    <property type="project" value="UniProtKB-KW"/>
</dbReference>
<dbReference type="InterPro" id="IPR009027">
    <property type="entry name" value="Ribosomal_bL9/RNase_H1_N"/>
</dbReference>
<name>A0A6A6Q6D1_9PEZI</name>
<dbReference type="GO" id="GO:0006412">
    <property type="term" value="P:translation"/>
    <property type="evidence" value="ECO:0007669"/>
    <property type="project" value="InterPro"/>
</dbReference>
<keyword evidence="2" id="KW-0689">Ribosomal protein</keyword>
<comment type="similarity">
    <text evidence="1">Belongs to the bacterial ribosomal protein bL9 family.</text>
</comment>
<sequence length="316" mass="35509">MSLPLRPRKVSQCPGCLRSYAFALFSDGKTSALPSSLRQQIRGKKRMANNSATVTVKLLKDVEAYGKSGSFVPITRGAMRNSWYPSRIAEYVTMPELQKLRLSNVPMERNFEFITPEALQQRNRRKRRIMSEEDIEHDLAQAPEQSADASSTPRRFAAARAPEIEKITPQRSLELVENFVPHRLEFLRQPAPEKPKPKNPMPQFRGAAGDLMASRLHSEDGRLRAIFGSVTPQDVLAAVREGMARNDEAARVVLLESEIAFVDLPDVLGAEAGRVKHLGDFTVEIRARGAEGAVRRVVRVLPQEERKEEMVVEEVE</sequence>
<dbReference type="OrthoDB" id="5555409at2759"/>
<evidence type="ECO:0000256" key="1">
    <source>
        <dbReference type="ARBA" id="ARBA00010605"/>
    </source>
</evidence>
<evidence type="ECO:0000259" key="4">
    <source>
        <dbReference type="Pfam" id="PF01281"/>
    </source>
</evidence>
<dbReference type="GeneID" id="54476082"/>
<dbReference type="PANTHER" id="PTHR21368">
    <property type="entry name" value="50S RIBOSOMAL PROTEIN L9"/>
    <property type="match status" value="1"/>
</dbReference>
<evidence type="ECO:0000313" key="5">
    <source>
        <dbReference type="EMBL" id="KAF2487631.1"/>
    </source>
</evidence>
<dbReference type="InterPro" id="IPR036935">
    <property type="entry name" value="Ribosomal_bL9_N_sf"/>
</dbReference>
<protein>
    <recommendedName>
        <fullName evidence="4">Ribosomal protein L9 domain-containing protein</fullName>
    </recommendedName>
</protein>
<keyword evidence="3" id="KW-0687">Ribonucleoprotein</keyword>
<keyword evidence="6" id="KW-1185">Reference proteome</keyword>
<dbReference type="Gene3D" id="3.40.5.10">
    <property type="entry name" value="Ribosomal protein L9, N-terminal domain"/>
    <property type="match status" value="1"/>
</dbReference>
<dbReference type="InterPro" id="IPR020070">
    <property type="entry name" value="Ribosomal_bL9_N"/>
</dbReference>
<gene>
    <name evidence="5" type="ORF">BDY17DRAFT_306994</name>
</gene>
<dbReference type="EMBL" id="MU001631">
    <property type="protein sequence ID" value="KAF2487631.1"/>
    <property type="molecule type" value="Genomic_DNA"/>
</dbReference>
<dbReference type="GO" id="GO:0005840">
    <property type="term" value="C:ribosome"/>
    <property type="evidence" value="ECO:0007669"/>
    <property type="project" value="UniProtKB-KW"/>
</dbReference>